<keyword evidence="2" id="KW-0418">Kinase</keyword>
<keyword evidence="2" id="KW-0808">Transferase</keyword>
<name>A0A7W9MYT1_9ACTN</name>
<dbReference type="Proteomes" id="UP000549971">
    <property type="component" value="Unassembled WGS sequence"/>
</dbReference>
<evidence type="ECO:0000313" key="3">
    <source>
        <dbReference type="Proteomes" id="UP000549971"/>
    </source>
</evidence>
<organism evidence="2 3">
    <name type="scientific">Kribbella italica</name>
    <dbReference type="NCBI Taxonomy" id="1540520"/>
    <lineage>
        <taxon>Bacteria</taxon>
        <taxon>Bacillati</taxon>
        <taxon>Actinomycetota</taxon>
        <taxon>Actinomycetes</taxon>
        <taxon>Propionibacteriales</taxon>
        <taxon>Kribbellaceae</taxon>
        <taxon>Kribbella</taxon>
    </lineage>
</organism>
<dbReference type="InterPro" id="IPR011009">
    <property type="entry name" value="Kinase-like_dom_sf"/>
</dbReference>
<dbReference type="PANTHER" id="PTHR21310">
    <property type="entry name" value="AMINOGLYCOSIDE PHOSPHOTRANSFERASE-RELATED-RELATED"/>
    <property type="match status" value="1"/>
</dbReference>
<feature type="domain" description="Aminoglycoside phosphotransferase" evidence="1">
    <location>
        <begin position="45"/>
        <end position="240"/>
    </location>
</feature>
<dbReference type="Pfam" id="PF01636">
    <property type="entry name" value="APH"/>
    <property type="match status" value="1"/>
</dbReference>
<proteinExistence type="predicted"/>
<evidence type="ECO:0000259" key="1">
    <source>
        <dbReference type="Pfam" id="PF01636"/>
    </source>
</evidence>
<gene>
    <name evidence="2" type="ORF">HDA39_007441</name>
</gene>
<evidence type="ECO:0000313" key="2">
    <source>
        <dbReference type="EMBL" id="MBB5840707.1"/>
    </source>
</evidence>
<comment type="caution">
    <text evidence="2">The sequence shown here is derived from an EMBL/GenBank/DDBJ whole genome shotgun (WGS) entry which is preliminary data.</text>
</comment>
<dbReference type="InterPro" id="IPR002575">
    <property type="entry name" value="Aminoglycoside_PTrfase"/>
</dbReference>
<dbReference type="RefSeq" id="WP_184803256.1">
    <property type="nucleotide sequence ID" value="NZ_JACHMY010000001.1"/>
</dbReference>
<dbReference type="GO" id="GO:0016301">
    <property type="term" value="F:kinase activity"/>
    <property type="evidence" value="ECO:0007669"/>
    <property type="project" value="UniProtKB-KW"/>
</dbReference>
<reference evidence="2 3" key="1">
    <citation type="submission" date="2020-08" db="EMBL/GenBank/DDBJ databases">
        <title>Sequencing the genomes of 1000 actinobacteria strains.</title>
        <authorList>
            <person name="Klenk H.-P."/>
        </authorList>
    </citation>
    <scope>NUCLEOTIDE SEQUENCE [LARGE SCALE GENOMIC DNA]</scope>
    <source>
        <strain evidence="2 3">DSM 28967</strain>
    </source>
</reference>
<dbReference type="EMBL" id="JACHMY010000001">
    <property type="protein sequence ID" value="MBB5840707.1"/>
    <property type="molecule type" value="Genomic_DNA"/>
</dbReference>
<protein>
    <submittedName>
        <fullName evidence="2">Aminoglycoside phosphotransferase (APT) family kinase protein</fullName>
    </submittedName>
</protein>
<keyword evidence="3" id="KW-1185">Reference proteome</keyword>
<dbReference type="SUPFAM" id="SSF56112">
    <property type="entry name" value="Protein kinase-like (PK-like)"/>
    <property type="match status" value="1"/>
</dbReference>
<dbReference type="Gene3D" id="3.90.1200.10">
    <property type="match status" value="1"/>
</dbReference>
<accession>A0A7W9MYT1</accession>
<dbReference type="InterPro" id="IPR051678">
    <property type="entry name" value="AGP_Transferase"/>
</dbReference>
<dbReference type="AlphaFoldDB" id="A0A7W9MYT1"/>
<sequence length="302" mass="32264">MTVRPKTLAWVAAQLADGERIVGVDILVGGITAEMRRLTIAGPDGTRALVLRSYVDVPHAKDALTREAAALTMLAATTVTAPELVGVDALADECEYPSLLMTALPGRAVLDDAGLEARIPLLARELVKIHALQPVERPPTYQTFTTAGSVIVPPGADAQTWSAAIDVLRGPVPSYDGRYLHRDFQPGNVLFDGQDLTGVVDWAGPSWGPADLDVAHCAANLALIHGPARGLEFVAAYEAAGGLLAKAPADRRYWLIRDALSFSEELDAVTGAWRAAGRPDLTVRTAEQRLDTYLQELGGRHH</sequence>